<dbReference type="Proteomes" id="UP000221734">
    <property type="component" value="Chromosome Kuenenia_stuttgartiensis_MBR1"/>
</dbReference>
<sequence length="101" mass="11169">MLRAVAFSVVYNIIVNNVFLDWEGGGIMGEFGSFGKVLIITGIILIIAGALFLFVNKIPFLGRLPGDIAVQKKNFSFYFPLTTCIIISIVLSIIMWLLGRK</sequence>
<name>A0A2C9CC48_KUEST</name>
<dbReference type="AlphaFoldDB" id="A0A2C9CC48"/>
<protein>
    <recommendedName>
        <fullName evidence="4">DUF2905 domain-containing protein</fullName>
    </recommendedName>
</protein>
<evidence type="ECO:0000256" key="1">
    <source>
        <dbReference type="SAM" id="Phobius"/>
    </source>
</evidence>
<accession>A0A2C9CC48</accession>
<keyword evidence="3" id="KW-1185">Reference proteome</keyword>
<evidence type="ECO:0000313" key="2">
    <source>
        <dbReference type="EMBL" id="SOH03272.1"/>
    </source>
</evidence>
<feature type="transmembrane region" description="Helical" evidence="1">
    <location>
        <begin position="75"/>
        <end position="98"/>
    </location>
</feature>
<feature type="transmembrane region" description="Helical" evidence="1">
    <location>
        <begin position="37"/>
        <end position="55"/>
    </location>
</feature>
<dbReference type="Pfam" id="PF11146">
    <property type="entry name" value="DUF2905"/>
    <property type="match status" value="1"/>
</dbReference>
<dbReference type="PANTHER" id="PTHR36443">
    <property type="entry name" value="BSR5223 PROTEIN"/>
    <property type="match status" value="1"/>
</dbReference>
<keyword evidence="1" id="KW-0812">Transmembrane</keyword>
<evidence type="ECO:0000313" key="3">
    <source>
        <dbReference type="Proteomes" id="UP000221734"/>
    </source>
</evidence>
<keyword evidence="1" id="KW-0472">Membrane</keyword>
<proteinExistence type="predicted"/>
<evidence type="ECO:0008006" key="4">
    <source>
        <dbReference type="Google" id="ProtNLM"/>
    </source>
</evidence>
<dbReference type="InterPro" id="IPR021320">
    <property type="entry name" value="DUF2905"/>
</dbReference>
<keyword evidence="1" id="KW-1133">Transmembrane helix</keyword>
<reference evidence="3" key="1">
    <citation type="submission" date="2017-10" db="EMBL/GenBank/DDBJ databases">
        <authorList>
            <person name="Frank J."/>
        </authorList>
    </citation>
    <scope>NUCLEOTIDE SEQUENCE [LARGE SCALE GENOMIC DNA]</scope>
</reference>
<dbReference type="EMBL" id="LT934425">
    <property type="protein sequence ID" value="SOH03272.1"/>
    <property type="molecule type" value="Genomic_DNA"/>
</dbReference>
<organism evidence="2 3">
    <name type="scientific">Kuenenia stuttgartiensis</name>
    <dbReference type="NCBI Taxonomy" id="174633"/>
    <lineage>
        <taxon>Bacteria</taxon>
        <taxon>Pseudomonadati</taxon>
        <taxon>Planctomycetota</taxon>
        <taxon>Candidatus Brocadiia</taxon>
        <taxon>Candidatus Brocadiales</taxon>
        <taxon>Candidatus Brocadiaceae</taxon>
        <taxon>Candidatus Kuenenia</taxon>
    </lineage>
</organism>
<dbReference type="KEGG" id="kst:KSMBR1_0761"/>
<dbReference type="PANTHER" id="PTHR36443:SF1">
    <property type="entry name" value="BSR5223 PROTEIN"/>
    <property type="match status" value="1"/>
</dbReference>
<gene>
    <name evidence="2" type="ORF">KSMBR1_0761</name>
</gene>